<evidence type="ECO:0000313" key="1">
    <source>
        <dbReference type="EMBL" id="KIK90630.1"/>
    </source>
</evidence>
<keyword evidence="2" id="KW-1185">Reference proteome</keyword>
<dbReference type="HOGENOM" id="CLU_2400351_0_0_1"/>
<reference evidence="2" key="2">
    <citation type="submission" date="2015-01" db="EMBL/GenBank/DDBJ databases">
        <title>Evolutionary Origins and Diversification of the Mycorrhizal Mutualists.</title>
        <authorList>
            <consortium name="DOE Joint Genome Institute"/>
            <consortium name="Mycorrhizal Genomics Consortium"/>
            <person name="Kohler A."/>
            <person name="Kuo A."/>
            <person name="Nagy L.G."/>
            <person name="Floudas D."/>
            <person name="Copeland A."/>
            <person name="Barry K.W."/>
            <person name="Cichocki N."/>
            <person name="Veneault-Fourrey C."/>
            <person name="LaButti K."/>
            <person name="Lindquist E.A."/>
            <person name="Lipzen A."/>
            <person name="Lundell T."/>
            <person name="Morin E."/>
            <person name="Murat C."/>
            <person name="Riley R."/>
            <person name="Ohm R."/>
            <person name="Sun H."/>
            <person name="Tunlid A."/>
            <person name="Henrissat B."/>
            <person name="Grigoriev I.V."/>
            <person name="Hibbett D.S."/>
            <person name="Martin F."/>
        </authorList>
    </citation>
    <scope>NUCLEOTIDE SEQUENCE [LARGE SCALE GENOMIC DNA]</scope>
    <source>
        <strain evidence="2">Ve08.2h10</strain>
    </source>
</reference>
<dbReference type="EMBL" id="KN825491">
    <property type="protein sequence ID" value="KIK90630.1"/>
    <property type="molecule type" value="Genomic_DNA"/>
</dbReference>
<proteinExistence type="predicted"/>
<name>A0A0D0E1T5_9AGAM</name>
<dbReference type="AlphaFoldDB" id="A0A0D0E1T5"/>
<evidence type="ECO:0000313" key="2">
    <source>
        <dbReference type="Proteomes" id="UP000054538"/>
    </source>
</evidence>
<protein>
    <submittedName>
        <fullName evidence="1">Uncharacterized protein</fullName>
    </submittedName>
</protein>
<dbReference type="Proteomes" id="UP000054538">
    <property type="component" value="Unassembled WGS sequence"/>
</dbReference>
<reference evidence="1 2" key="1">
    <citation type="submission" date="2014-04" db="EMBL/GenBank/DDBJ databases">
        <authorList>
            <consortium name="DOE Joint Genome Institute"/>
            <person name="Kuo A."/>
            <person name="Kohler A."/>
            <person name="Jargeat P."/>
            <person name="Nagy L.G."/>
            <person name="Floudas D."/>
            <person name="Copeland A."/>
            <person name="Barry K.W."/>
            <person name="Cichocki N."/>
            <person name="Veneault-Fourrey C."/>
            <person name="LaButti K."/>
            <person name="Lindquist E.A."/>
            <person name="Lipzen A."/>
            <person name="Lundell T."/>
            <person name="Morin E."/>
            <person name="Murat C."/>
            <person name="Sun H."/>
            <person name="Tunlid A."/>
            <person name="Henrissat B."/>
            <person name="Grigoriev I.V."/>
            <person name="Hibbett D.S."/>
            <person name="Martin F."/>
            <person name="Nordberg H.P."/>
            <person name="Cantor M.N."/>
            <person name="Hua S.X."/>
        </authorList>
    </citation>
    <scope>NUCLEOTIDE SEQUENCE [LARGE SCALE GENOMIC DNA]</scope>
    <source>
        <strain evidence="1 2">Ve08.2h10</strain>
    </source>
</reference>
<dbReference type="InParanoid" id="A0A0D0E1T5"/>
<gene>
    <name evidence="1" type="ORF">PAXRUDRAFT_831532</name>
</gene>
<sequence length="93" mass="10504">MAYSNQITTSVLILTLESSLHDPAALRELSVRKCCNIDDHIGLLAPVLWKTPLGHRGRGGTEGRDVRLQRKSNKVDTFFQELSSIVSWVWLTR</sequence>
<accession>A0A0D0E1T5</accession>
<organism evidence="1 2">
    <name type="scientific">Paxillus rubicundulus Ve08.2h10</name>
    <dbReference type="NCBI Taxonomy" id="930991"/>
    <lineage>
        <taxon>Eukaryota</taxon>
        <taxon>Fungi</taxon>
        <taxon>Dikarya</taxon>
        <taxon>Basidiomycota</taxon>
        <taxon>Agaricomycotina</taxon>
        <taxon>Agaricomycetes</taxon>
        <taxon>Agaricomycetidae</taxon>
        <taxon>Boletales</taxon>
        <taxon>Paxilineae</taxon>
        <taxon>Paxillaceae</taxon>
        <taxon>Paxillus</taxon>
    </lineage>
</organism>